<evidence type="ECO:0000313" key="2">
    <source>
        <dbReference type="EMBL" id="EMA53516.1"/>
    </source>
</evidence>
<evidence type="ECO:0000313" key="3">
    <source>
        <dbReference type="Proteomes" id="UP000011625"/>
    </source>
</evidence>
<proteinExistence type="predicted"/>
<dbReference type="AlphaFoldDB" id="M0N6P9"/>
<comment type="caution">
    <text evidence="2">The sequence shown here is derived from an EMBL/GenBank/DDBJ whole genome shotgun (WGS) entry which is preliminary data.</text>
</comment>
<keyword evidence="3" id="KW-1185">Reference proteome</keyword>
<sequence length="68" mass="7793">MRRETTARLVRLLVRWGVIPHPYGRNYAKCTIGPLGRCREIDGSVSDWESFRDGIPEEDSRTDDSSDP</sequence>
<dbReference type="Proteomes" id="UP000011625">
    <property type="component" value="Unassembled WGS sequence"/>
</dbReference>
<dbReference type="EMBL" id="AOME01000051">
    <property type="protein sequence ID" value="EMA53516.1"/>
    <property type="molecule type" value="Genomic_DNA"/>
</dbReference>
<organism evidence="2 3">
    <name type="scientific">Halococcus salifodinae DSM 8989</name>
    <dbReference type="NCBI Taxonomy" id="1227456"/>
    <lineage>
        <taxon>Archaea</taxon>
        <taxon>Methanobacteriati</taxon>
        <taxon>Methanobacteriota</taxon>
        <taxon>Stenosarchaea group</taxon>
        <taxon>Halobacteria</taxon>
        <taxon>Halobacteriales</taxon>
        <taxon>Halococcaceae</taxon>
        <taxon>Halococcus</taxon>
    </lineage>
</organism>
<name>M0N6P9_9EURY</name>
<accession>M0N6P9</accession>
<feature type="region of interest" description="Disordered" evidence="1">
    <location>
        <begin position="49"/>
        <end position="68"/>
    </location>
</feature>
<reference evidence="2 3" key="1">
    <citation type="journal article" date="2014" name="PLoS Genet.">
        <title>Phylogenetically driven sequencing of extremely halophilic archaea reveals strategies for static and dynamic osmo-response.</title>
        <authorList>
            <person name="Becker E.A."/>
            <person name="Seitzer P.M."/>
            <person name="Tritt A."/>
            <person name="Larsen D."/>
            <person name="Krusor M."/>
            <person name="Yao A.I."/>
            <person name="Wu D."/>
            <person name="Madern D."/>
            <person name="Eisen J.A."/>
            <person name="Darling A.E."/>
            <person name="Facciotti M.T."/>
        </authorList>
    </citation>
    <scope>NUCLEOTIDE SEQUENCE [LARGE SCALE GENOMIC DNA]</scope>
    <source>
        <strain evidence="2 3">DSM 8989</strain>
    </source>
</reference>
<evidence type="ECO:0000256" key="1">
    <source>
        <dbReference type="SAM" id="MobiDB-lite"/>
    </source>
</evidence>
<protein>
    <submittedName>
        <fullName evidence="2">Uncharacterized protein</fullName>
    </submittedName>
</protein>
<gene>
    <name evidence="2" type="ORF">C450_09407</name>
</gene>